<feature type="compositionally biased region" description="Polar residues" evidence="5">
    <location>
        <begin position="619"/>
        <end position="632"/>
    </location>
</feature>
<dbReference type="PANTHER" id="PTHR22988:SF71">
    <property type="entry name" value="CITRON RHO-INTERACTING KINASE"/>
    <property type="match status" value="1"/>
</dbReference>
<feature type="region of interest" description="Disordered" evidence="5">
    <location>
        <begin position="613"/>
        <end position="632"/>
    </location>
</feature>
<dbReference type="PANTHER" id="PTHR22988">
    <property type="entry name" value="MYOTONIC DYSTROPHY S/T KINASE-RELATED"/>
    <property type="match status" value="1"/>
</dbReference>
<comment type="catalytic activity">
    <reaction evidence="3">
        <text>L-seryl-[protein] + ATP = O-phospho-L-seryl-[protein] + ADP + H(+)</text>
        <dbReference type="Rhea" id="RHEA:17989"/>
        <dbReference type="Rhea" id="RHEA-COMP:9863"/>
        <dbReference type="Rhea" id="RHEA-COMP:11604"/>
        <dbReference type="ChEBI" id="CHEBI:15378"/>
        <dbReference type="ChEBI" id="CHEBI:29999"/>
        <dbReference type="ChEBI" id="CHEBI:30616"/>
        <dbReference type="ChEBI" id="CHEBI:83421"/>
        <dbReference type="ChEBI" id="CHEBI:456216"/>
        <dbReference type="EC" id="2.7.11.1"/>
    </reaction>
</comment>
<dbReference type="AlphaFoldDB" id="A0A8J2PK92"/>
<comment type="caution">
    <text evidence="7">The sequence shown here is derived from an EMBL/GenBank/DDBJ whole genome shotgun (WGS) entry which is preliminary data.</text>
</comment>
<dbReference type="OrthoDB" id="5919042at2759"/>
<organism evidence="7 8">
    <name type="scientific">Allacma fusca</name>
    <dbReference type="NCBI Taxonomy" id="39272"/>
    <lineage>
        <taxon>Eukaryota</taxon>
        <taxon>Metazoa</taxon>
        <taxon>Ecdysozoa</taxon>
        <taxon>Arthropoda</taxon>
        <taxon>Hexapoda</taxon>
        <taxon>Collembola</taxon>
        <taxon>Symphypleona</taxon>
        <taxon>Sminthuridae</taxon>
        <taxon>Allacma</taxon>
    </lineage>
</organism>
<reference evidence="7" key="1">
    <citation type="submission" date="2021-06" db="EMBL/GenBank/DDBJ databases">
        <authorList>
            <person name="Hodson N. C."/>
            <person name="Mongue J. A."/>
            <person name="Jaron S. K."/>
        </authorList>
    </citation>
    <scope>NUCLEOTIDE SEQUENCE</scope>
</reference>
<evidence type="ECO:0000256" key="4">
    <source>
        <dbReference type="SAM" id="Coils"/>
    </source>
</evidence>
<evidence type="ECO:0000256" key="1">
    <source>
        <dbReference type="ARBA" id="ARBA00022553"/>
    </source>
</evidence>
<evidence type="ECO:0000256" key="3">
    <source>
        <dbReference type="ARBA" id="ARBA00048679"/>
    </source>
</evidence>
<evidence type="ECO:0000259" key="6">
    <source>
        <dbReference type="PROSITE" id="PS50219"/>
    </source>
</evidence>
<dbReference type="GO" id="GO:0031032">
    <property type="term" value="P:actomyosin structure organization"/>
    <property type="evidence" value="ECO:0007669"/>
    <property type="project" value="TreeGrafter"/>
</dbReference>
<keyword evidence="8" id="KW-1185">Reference proteome</keyword>
<dbReference type="GO" id="GO:0005856">
    <property type="term" value="C:cytoskeleton"/>
    <property type="evidence" value="ECO:0007669"/>
    <property type="project" value="TreeGrafter"/>
</dbReference>
<dbReference type="GO" id="GO:0004674">
    <property type="term" value="F:protein serine/threonine kinase activity"/>
    <property type="evidence" value="ECO:0007669"/>
    <property type="project" value="UniProtKB-EC"/>
</dbReference>
<protein>
    <recommendedName>
        <fullName evidence="6">CNH domain-containing protein</fullName>
    </recommendedName>
</protein>
<name>A0A8J2PK92_9HEXA</name>
<evidence type="ECO:0000313" key="7">
    <source>
        <dbReference type="EMBL" id="CAG7833908.1"/>
    </source>
</evidence>
<evidence type="ECO:0000313" key="8">
    <source>
        <dbReference type="Proteomes" id="UP000708208"/>
    </source>
</evidence>
<gene>
    <name evidence="7" type="ORF">AFUS01_LOCUS43473</name>
</gene>
<dbReference type="InterPro" id="IPR050839">
    <property type="entry name" value="Rho-assoc_Ser/Thr_Kinase"/>
</dbReference>
<feature type="coiled-coil region" evidence="4">
    <location>
        <begin position="462"/>
        <end position="598"/>
    </location>
</feature>
<dbReference type="Proteomes" id="UP000708208">
    <property type="component" value="Unassembled WGS sequence"/>
</dbReference>
<evidence type="ECO:0000256" key="2">
    <source>
        <dbReference type="ARBA" id="ARBA00047899"/>
    </source>
</evidence>
<evidence type="ECO:0000256" key="5">
    <source>
        <dbReference type="SAM" id="MobiDB-lite"/>
    </source>
</evidence>
<dbReference type="EMBL" id="CAJVCH010570058">
    <property type="protein sequence ID" value="CAG7833908.1"/>
    <property type="molecule type" value="Genomic_DNA"/>
</dbReference>
<dbReference type="GO" id="GO:0005737">
    <property type="term" value="C:cytoplasm"/>
    <property type="evidence" value="ECO:0007669"/>
    <property type="project" value="TreeGrafter"/>
</dbReference>
<feature type="coiled-coil region" evidence="4">
    <location>
        <begin position="210"/>
        <end position="429"/>
    </location>
</feature>
<sequence>MDYRTPEKGIQEVSVCKFSKTLTTVNSETKENKKKRNSDYVEDLKKEISDLKGRLCEARSSRDAALRKNSVMQESHLTSLKQLQEVIDKLETKNKILQKERDVDVYEQLKLCEEELERTRRERNHLAQKLDGVTRESSEREVKLTELHQRIKKLEQCVSNLETQKEDLVRTAQDYVQKGNEFEMQKGALEVLQKQLDKYHESWNQVKDQLSDQRGRNRDLERTLAGVEKELTTFKVDVRLLTKQKKELEEKLTKEISSKNSTHDHFKEILSAKLAGERKVAELEREVDSLKTQILALNEFGKQRDQVIQEQKENQAKLVSNLESARKEARKMNDSVRTHEELKANLEKLKTSITEKDQMLVEKEKSIEKLQLGGAKLKNACVLLENQLKEFEKLLSKQQQDLSNYQKHGEEAENKISTLQEELRKTKIALNETTSLKLFTEKKLADFERTLKTGESERITEIQNLKTRIVDLKRSNDLLTEKMSDLLDKLDEFQLLNDDLAKKSDSLQSENKLLKEESTRLLTQVMTLKEANVKLTSALEEAVTKCEKYKDRLESVSEDLALFEVGQAEKELRLQSALNQQIKLIEHLKDQNEHLSAKKKKHFGGKFFTRDHKEHKEQSTPLSHLTKPIPNSTPRRLIQEHKVVKNLEEEAAYLKNQLARLQTQKDVPAEANDYISDKDSVTSEEELIDPKEIGVQKSLIFSAEGCDRLDVNCIKSITDHLYMLGCEQGLYSRKVYEGKPLNYVVAIEGPGSVYQIEFIISLNMAVLIEGKDRRLALVHLSLLRACAEAAACAKPKLKLQYFSDLKNCHNIHIHKSLEGTVYIVAASQKHMNILFWDKDSFVLRHSLKTPSTVTCVLPTPNSVIYGCDKIFELDLKNFTTEEFMDESDESMMYAMLACRESVNFPVAMLDVSRSTVTAAGSNMTTEYLLCFPDMAIFTDAYGRRSRSEDIMWSKLPLGVYYRHPNLFVVHFNSVEIIPIQPKSFTKTRVITSVDSIGKEVVNIPESRFIALPNARFLGNGVNGPSLVIGTVTKTKFEVYEITCASGD</sequence>
<accession>A0A8J2PK92</accession>
<keyword evidence="4" id="KW-0175">Coiled coil</keyword>
<dbReference type="Pfam" id="PF00780">
    <property type="entry name" value="CNH"/>
    <property type="match status" value="1"/>
</dbReference>
<proteinExistence type="predicted"/>
<comment type="catalytic activity">
    <reaction evidence="2">
        <text>L-threonyl-[protein] + ATP = O-phospho-L-threonyl-[protein] + ADP + H(+)</text>
        <dbReference type="Rhea" id="RHEA:46608"/>
        <dbReference type="Rhea" id="RHEA-COMP:11060"/>
        <dbReference type="Rhea" id="RHEA-COMP:11605"/>
        <dbReference type="ChEBI" id="CHEBI:15378"/>
        <dbReference type="ChEBI" id="CHEBI:30013"/>
        <dbReference type="ChEBI" id="CHEBI:30616"/>
        <dbReference type="ChEBI" id="CHEBI:61977"/>
        <dbReference type="ChEBI" id="CHEBI:456216"/>
        <dbReference type="EC" id="2.7.11.1"/>
    </reaction>
</comment>
<dbReference type="SMART" id="SM00036">
    <property type="entry name" value="CNH"/>
    <property type="match status" value="1"/>
</dbReference>
<dbReference type="InterPro" id="IPR001180">
    <property type="entry name" value="CNH_dom"/>
</dbReference>
<keyword evidence="1" id="KW-0597">Phosphoprotein</keyword>
<feature type="coiled-coil region" evidence="4">
    <location>
        <begin position="73"/>
        <end position="178"/>
    </location>
</feature>
<feature type="domain" description="CNH" evidence="6">
    <location>
        <begin position="708"/>
        <end position="1016"/>
    </location>
</feature>
<dbReference type="PROSITE" id="PS50219">
    <property type="entry name" value="CNH"/>
    <property type="match status" value="1"/>
</dbReference>